<organism evidence="2 3">
    <name type="scientific">Psychroflexus gondwanensis ACAM 44</name>
    <dbReference type="NCBI Taxonomy" id="1189619"/>
    <lineage>
        <taxon>Bacteria</taxon>
        <taxon>Pseudomonadati</taxon>
        <taxon>Bacteroidota</taxon>
        <taxon>Flavobacteriia</taxon>
        <taxon>Flavobacteriales</taxon>
        <taxon>Flavobacteriaceae</taxon>
        <taxon>Psychroflexus</taxon>
    </lineage>
</organism>
<dbReference type="AlphaFoldDB" id="N1WJW9"/>
<dbReference type="eggNOG" id="ENOG5030SAJ">
    <property type="taxonomic scope" value="Bacteria"/>
</dbReference>
<gene>
    <name evidence="2" type="ORF">pgond44_11021</name>
</gene>
<evidence type="ECO:0000256" key="1">
    <source>
        <dbReference type="SAM" id="Phobius"/>
    </source>
</evidence>
<dbReference type="PATRIC" id="fig|1189619.4.peg.2270"/>
<dbReference type="InterPro" id="IPR045749">
    <property type="entry name" value="DUF6090"/>
</dbReference>
<keyword evidence="1" id="KW-0472">Membrane</keyword>
<dbReference type="STRING" id="1189619.pgond44_11021"/>
<dbReference type="EMBL" id="APLF01000011">
    <property type="protein sequence ID" value="EMY80511.1"/>
    <property type="molecule type" value="Genomic_DNA"/>
</dbReference>
<sequence>MLKFFRKIRQKMLTENKFSKYLIYAIGEIALVMIGILLALQVNNWNEARIEKNLTDDIILNYIKDLRNNAVYLERRKLAMEKDLKFINQITERLNSSVLLSDTLKKIALYEFSPIYYAFTELKNDTYISLVSNNQLRLVPDNLSIQMINISFRMNDLTKTQESVGEFYRNNLSEYSFQYPMPMDNSLYSNKENELLWESFDKNKLMLAFQGIVFTKKAGYTSLLPRADSLLVKIDAVIADIESSFPHTIN</sequence>
<evidence type="ECO:0000313" key="3">
    <source>
        <dbReference type="Proteomes" id="UP000012317"/>
    </source>
</evidence>
<evidence type="ECO:0000313" key="2">
    <source>
        <dbReference type="EMBL" id="EMY80511.1"/>
    </source>
</evidence>
<feature type="transmembrane region" description="Helical" evidence="1">
    <location>
        <begin position="21"/>
        <end position="40"/>
    </location>
</feature>
<dbReference type="Proteomes" id="UP000012317">
    <property type="component" value="Unassembled WGS sequence"/>
</dbReference>
<keyword evidence="1" id="KW-0812">Transmembrane</keyword>
<accession>N1WJW9</accession>
<protein>
    <submittedName>
        <fullName evidence="2">Uncharacterized protein</fullName>
    </submittedName>
</protein>
<keyword evidence="3" id="KW-1185">Reference proteome</keyword>
<proteinExistence type="predicted"/>
<keyword evidence="1" id="KW-1133">Transmembrane helix</keyword>
<name>N1WJW9_9FLAO</name>
<reference evidence="2 3" key="1">
    <citation type="journal article" date="2014" name="Genome Biol. Evol.">
        <title>Extensive gene acquisition in the extremely psychrophilic bacterial species Psychroflexus torquis and the link to sea-ice ecosystem specialism.</title>
        <authorList>
            <person name="Feng S."/>
            <person name="Powell S.M."/>
            <person name="Wilson R."/>
            <person name="Bowman J.P."/>
        </authorList>
    </citation>
    <scope>NUCLEOTIDE SEQUENCE [LARGE SCALE GENOMIC DNA]</scope>
    <source>
        <strain evidence="2 3">ACAM 44</strain>
    </source>
</reference>
<dbReference type="Pfam" id="PF19578">
    <property type="entry name" value="DUF6090"/>
    <property type="match status" value="1"/>
</dbReference>
<comment type="caution">
    <text evidence="2">The sequence shown here is derived from an EMBL/GenBank/DDBJ whole genome shotgun (WGS) entry which is preliminary data.</text>
</comment>